<evidence type="ECO:0000313" key="2">
    <source>
        <dbReference type="Proteomes" id="UP001596138"/>
    </source>
</evidence>
<gene>
    <name evidence="1" type="ORF">ACFQGU_13730</name>
</gene>
<proteinExistence type="predicted"/>
<dbReference type="Proteomes" id="UP001596138">
    <property type="component" value="Unassembled WGS sequence"/>
</dbReference>
<dbReference type="RefSeq" id="WP_386767584.1">
    <property type="nucleotide sequence ID" value="NZ_JBHSTI010000008.1"/>
</dbReference>
<comment type="caution">
    <text evidence="1">The sequence shown here is derived from an EMBL/GenBank/DDBJ whole genome shotgun (WGS) entry which is preliminary data.</text>
</comment>
<name>A0ABW1T514_9ACTN</name>
<accession>A0ABW1T514</accession>
<evidence type="ECO:0000313" key="1">
    <source>
        <dbReference type="EMBL" id="MFC6238942.1"/>
    </source>
</evidence>
<sequence length="110" mass="11376">MGCVVCGRRQVDPDSGPSTWRRAVVVGEQVLVCPDCQTDGWTDGLDRCAQCGSTVLVKRLGEVVCRGCGHVGASVAAPGANVEREGSPREALAADVAAALDRVLRADPTA</sequence>
<keyword evidence="2" id="KW-1185">Reference proteome</keyword>
<dbReference type="EMBL" id="JBHSTI010000008">
    <property type="protein sequence ID" value="MFC6238942.1"/>
    <property type="molecule type" value="Genomic_DNA"/>
</dbReference>
<reference evidence="2" key="1">
    <citation type="journal article" date="2019" name="Int. J. Syst. Evol. Microbiol.">
        <title>The Global Catalogue of Microorganisms (GCM) 10K type strain sequencing project: providing services to taxonomists for standard genome sequencing and annotation.</title>
        <authorList>
            <consortium name="The Broad Institute Genomics Platform"/>
            <consortium name="The Broad Institute Genome Sequencing Center for Infectious Disease"/>
            <person name="Wu L."/>
            <person name="Ma J."/>
        </authorList>
    </citation>
    <scope>NUCLEOTIDE SEQUENCE [LARGE SCALE GENOMIC DNA]</scope>
    <source>
        <strain evidence="2">CGMCC 4.7317</strain>
    </source>
</reference>
<protein>
    <submittedName>
        <fullName evidence="1">Uncharacterized protein</fullName>
    </submittedName>
</protein>
<organism evidence="1 2">
    <name type="scientific">Longivirga aurantiaca</name>
    <dbReference type="NCBI Taxonomy" id="1837743"/>
    <lineage>
        <taxon>Bacteria</taxon>
        <taxon>Bacillati</taxon>
        <taxon>Actinomycetota</taxon>
        <taxon>Actinomycetes</taxon>
        <taxon>Sporichthyales</taxon>
        <taxon>Sporichthyaceae</taxon>
        <taxon>Longivirga</taxon>
    </lineage>
</organism>